<sequence length="790" mass="80870">TDYSLKVEGDPKLSLSAASFVVASTAASLPSTSIPTLTVDTISSDSASIAVGKDLSVPNTFSVDSEGGASLSITGSGVEIDAPNGLKVSSLSSDSDIAISSDVTLSDPLYAEGGVTGAVTGGPLSLRPYHTTGSSVDMDLAFDGTTLSMSVPGTPLSIEASSLTVSAGVSCPTLTVTSRISATSDALALSVGAVDDVLTLSPDTCTVAGSIAATGGISAASIDAASIGTTGLLSIGSTGTTGVSVSKPLTVTGGVTATSLGVTNQYVLPCTDGEDGEVLTSDGAGSLSWAKPLTGATVSAPASGAIQKGDPVVVTSDGNLESVYFPVRQGDPLSLEASLYEYSWRSMATDGNGVTLLCYQEDTGEQYAVIISQDRSTLTKGSRVKLGTDGATNGAAVTYDAAHDRFVISYYVSEVGKVVVATVSDGLSLSLGTEVTFASTSNPECRGKQSIVYDSVAAAVVIGFCGGYDTTSQSYVPPLRAVVGTVNPVDNSISIGTELTLNDVNIYGRVGFGFFYDAVADTVVALYVDYDTKSFLGRLMTVDGTTITASEAVNYAPFDDSVMFPEMCYDTVHDRIIMTYESSTDPLGIWPATNQVMVRVARIDGSTLTLGDEVAVNTGSSYTYPRIAYDARGGYAVVVYGDPNNTGATTAITATVSGESLDTVTLGTPVELAAAASDNYASIMYLPDSKSMIVSYKDTTDSNAGRAMVYAPSAQNNLDSSVYVGIAREGYADGETAVASTFGSTSDGHSGLETGRRYYVQYDGSLSTNPDSKEVQAGVAMSPTEMLVLP</sequence>
<dbReference type="AlphaFoldDB" id="A0A9K3CS94"/>
<evidence type="ECO:0000313" key="1">
    <source>
        <dbReference type="EMBL" id="GIQ81741.1"/>
    </source>
</evidence>
<organism evidence="1 2">
    <name type="scientific">Kipferlia bialata</name>
    <dbReference type="NCBI Taxonomy" id="797122"/>
    <lineage>
        <taxon>Eukaryota</taxon>
        <taxon>Metamonada</taxon>
        <taxon>Carpediemonas-like organisms</taxon>
        <taxon>Kipferlia</taxon>
    </lineage>
</organism>
<dbReference type="Proteomes" id="UP000265618">
    <property type="component" value="Unassembled WGS sequence"/>
</dbReference>
<reference evidence="1 2" key="1">
    <citation type="journal article" date="2018" name="PLoS ONE">
        <title>The draft genome of Kipferlia bialata reveals reductive genome evolution in fornicate parasites.</title>
        <authorList>
            <person name="Tanifuji G."/>
            <person name="Takabayashi S."/>
            <person name="Kume K."/>
            <person name="Takagi M."/>
            <person name="Nakayama T."/>
            <person name="Kamikawa R."/>
            <person name="Inagaki Y."/>
            <person name="Hashimoto T."/>
        </authorList>
    </citation>
    <scope>NUCLEOTIDE SEQUENCE [LARGE SCALE GENOMIC DNA]</scope>
    <source>
        <strain evidence="1">NY0173</strain>
    </source>
</reference>
<feature type="non-terminal residue" evidence="1">
    <location>
        <position position="1"/>
    </location>
</feature>
<dbReference type="EMBL" id="BDIP01000483">
    <property type="protein sequence ID" value="GIQ81741.1"/>
    <property type="molecule type" value="Genomic_DNA"/>
</dbReference>
<keyword evidence="2" id="KW-1185">Reference proteome</keyword>
<evidence type="ECO:0000313" key="2">
    <source>
        <dbReference type="Proteomes" id="UP000265618"/>
    </source>
</evidence>
<accession>A0A9K3CS94</accession>
<proteinExistence type="predicted"/>
<protein>
    <submittedName>
        <fullName evidence="1">Uncharacterized protein</fullName>
    </submittedName>
</protein>
<name>A0A9K3CS94_9EUKA</name>
<comment type="caution">
    <text evidence="1">The sequence shown here is derived from an EMBL/GenBank/DDBJ whole genome shotgun (WGS) entry which is preliminary data.</text>
</comment>
<gene>
    <name evidence="1" type="ORF">KIPB_002750</name>
</gene>